<dbReference type="GO" id="GO:0004190">
    <property type="term" value="F:aspartic-type endopeptidase activity"/>
    <property type="evidence" value="ECO:0007669"/>
    <property type="project" value="UniProtKB-KW"/>
</dbReference>
<dbReference type="Pfam" id="PF00692">
    <property type="entry name" value="dUTPase"/>
    <property type="match status" value="1"/>
</dbReference>
<feature type="compositionally biased region" description="Basic and acidic residues" evidence="4">
    <location>
        <begin position="201"/>
        <end position="210"/>
    </location>
</feature>
<reference evidence="5" key="2">
    <citation type="submission" date="2025-08" db="UniProtKB">
        <authorList>
            <consortium name="Ensembl"/>
        </authorList>
    </citation>
    <scope>IDENTIFICATION</scope>
</reference>
<reference evidence="6" key="1">
    <citation type="submission" date="2019-10" db="EMBL/GenBank/DDBJ databases">
        <title>Corvus moneduloides (New Caledonian crow) genome, bCorMon1, primary haplotype.</title>
        <authorList>
            <person name="Rutz C."/>
            <person name="Fungtammasan C."/>
            <person name="Mountcastle J."/>
            <person name="Formenti G."/>
            <person name="Chow W."/>
            <person name="Howe K."/>
            <person name="Steele M.P."/>
            <person name="Fernandes J."/>
            <person name="Gilbert M.T.P."/>
            <person name="Fedrigo O."/>
            <person name="Jarvis E.D."/>
            <person name="Gemmell N."/>
        </authorList>
    </citation>
    <scope>NUCLEOTIDE SEQUENCE [LARGE SCALE GENOMIC DNA]</scope>
</reference>
<dbReference type="PANTHER" id="PTHR19422">
    <property type="entry name" value="GAG RETROVIRAL POLYPROTEIN"/>
    <property type="match status" value="1"/>
</dbReference>
<dbReference type="CDD" id="cd05482">
    <property type="entry name" value="HIV_retropepsin_like"/>
    <property type="match status" value="1"/>
</dbReference>
<accession>A0A8C3DDH3</accession>
<keyword evidence="2" id="KW-0064">Aspartyl protease</keyword>
<accession>A0A8U7MWQ6</accession>
<evidence type="ECO:0000313" key="6">
    <source>
        <dbReference type="Proteomes" id="UP000694553"/>
    </source>
</evidence>
<dbReference type="Gene3D" id="2.70.40.10">
    <property type="match status" value="1"/>
</dbReference>
<dbReference type="PANTHER" id="PTHR19422:SF123">
    <property type="entry name" value="RT1 CLASS I, LOCUS CE15"/>
    <property type="match status" value="1"/>
</dbReference>
<sequence length="463" mass="48618">MDILQTPSSVGSSVIQLPIPSRRKTKGAYPCPRKYIHPSPVGGSGCPLSLAPASVATVGSALPAALPLPSVEVAVGVMATAASALLPTMAQPATLAPQAAPAPSALYLGSVQHPWSPALTCSVSSCPTLSPVALGYHTHVPTVGDFSAQGRKQQWPCSPISDSLGEQILADLHEIKQQLRLLSIYLPCQWSIPDMPGKKWAEGHTGELRPDTNVSPGSSDTGLLSRLSSSTRGSARVDVYTAVTVVLDSSRVYKVPFDAYGPLGQGFSALLVGRSSVTIQGIFVHPGVIDADFTGQICAMVSTSTPPVTIPEKTRIAQLVPFKSCVPRAEQRSRGDGSFGSTGLPQVFWTADISSQKPQMTCTLILPNAHPPQIHLRGLIDMGADVTIISFSPWPLTWPLAPVGSAIEGLGGTTQSYLSEQPVLVKNAEGQTATVQPYVTTAPLNLWGQDVLAAWGVRIGTNF</sequence>
<dbReference type="SUPFAM" id="SSF50630">
    <property type="entry name" value="Acid proteases"/>
    <property type="match status" value="1"/>
</dbReference>
<dbReference type="Pfam" id="PF00077">
    <property type="entry name" value="RVP"/>
    <property type="match status" value="1"/>
</dbReference>
<keyword evidence="3" id="KW-0378">Hydrolase</keyword>
<dbReference type="InterPro" id="IPR036157">
    <property type="entry name" value="dUTPase-like_sf"/>
</dbReference>
<keyword evidence="1" id="KW-0645">Protease</keyword>
<dbReference type="Ensembl" id="ENSCMUT00000005759.2">
    <property type="protein sequence ID" value="ENSCMUP00000005338.2"/>
    <property type="gene ID" value="ENSCMUG00000003581.2"/>
</dbReference>
<evidence type="ECO:0000256" key="3">
    <source>
        <dbReference type="ARBA" id="ARBA00022801"/>
    </source>
</evidence>
<dbReference type="SUPFAM" id="SSF51283">
    <property type="entry name" value="dUTPase-like"/>
    <property type="match status" value="1"/>
</dbReference>
<feature type="region of interest" description="Disordered" evidence="4">
    <location>
        <begin position="201"/>
        <end position="224"/>
    </location>
</feature>
<proteinExistence type="predicted"/>
<dbReference type="InterPro" id="IPR018061">
    <property type="entry name" value="Retropepsins"/>
</dbReference>
<reference evidence="5" key="3">
    <citation type="submission" date="2025-09" db="UniProtKB">
        <authorList>
            <consortium name="Ensembl"/>
        </authorList>
    </citation>
    <scope>IDENTIFICATION</scope>
</reference>
<name>A0A8C3DDH3_CORMO</name>
<protein>
    <submittedName>
        <fullName evidence="5">Uncharacterized protein</fullName>
    </submittedName>
</protein>
<organism evidence="5 6">
    <name type="scientific">Corvus moneduloides</name>
    <name type="common">New Caledonian crow</name>
    <dbReference type="NCBI Taxonomy" id="1196302"/>
    <lineage>
        <taxon>Eukaryota</taxon>
        <taxon>Metazoa</taxon>
        <taxon>Chordata</taxon>
        <taxon>Craniata</taxon>
        <taxon>Vertebrata</taxon>
        <taxon>Euteleostomi</taxon>
        <taxon>Archelosauria</taxon>
        <taxon>Archosauria</taxon>
        <taxon>Dinosauria</taxon>
        <taxon>Saurischia</taxon>
        <taxon>Theropoda</taxon>
        <taxon>Coelurosauria</taxon>
        <taxon>Aves</taxon>
        <taxon>Neognathae</taxon>
        <taxon>Neoaves</taxon>
        <taxon>Telluraves</taxon>
        <taxon>Australaves</taxon>
        <taxon>Passeriformes</taxon>
        <taxon>Corvoidea</taxon>
        <taxon>Corvidae</taxon>
        <taxon>Corvus</taxon>
    </lineage>
</organism>
<dbReference type="CDD" id="cd07557">
    <property type="entry name" value="trimeric_dUTPase"/>
    <property type="match status" value="1"/>
</dbReference>
<dbReference type="PROSITE" id="PS50175">
    <property type="entry name" value="ASP_PROT_RETROV"/>
    <property type="match status" value="1"/>
</dbReference>
<dbReference type="InterPro" id="IPR029054">
    <property type="entry name" value="dUTPase-like"/>
</dbReference>
<keyword evidence="6" id="KW-1185">Reference proteome</keyword>
<evidence type="ECO:0000313" key="5">
    <source>
        <dbReference type="Ensembl" id="ENSCMUP00000005338.2"/>
    </source>
</evidence>
<dbReference type="InterPro" id="IPR034170">
    <property type="entry name" value="Retropepsin-like_cat_dom"/>
</dbReference>
<dbReference type="Gene3D" id="2.40.70.10">
    <property type="entry name" value="Acid Proteases"/>
    <property type="match status" value="1"/>
</dbReference>
<dbReference type="AlphaFoldDB" id="A0A8C3DDH3"/>
<dbReference type="InterPro" id="IPR001995">
    <property type="entry name" value="Peptidase_A2_cat"/>
</dbReference>
<dbReference type="GO" id="GO:0006508">
    <property type="term" value="P:proteolysis"/>
    <property type="evidence" value="ECO:0007669"/>
    <property type="project" value="UniProtKB-KW"/>
</dbReference>
<dbReference type="InterPro" id="IPR051592">
    <property type="entry name" value="HERV-K_Pro_peptidase_A2"/>
</dbReference>
<evidence type="ECO:0000256" key="2">
    <source>
        <dbReference type="ARBA" id="ARBA00022750"/>
    </source>
</evidence>
<dbReference type="InterPro" id="IPR021109">
    <property type="entry name" value="Peptidase_aspartic_dom_sf"/>
</dbReference>
<dbReference type="Proteomes" id="UP000694553">
    <property type="component" value="Unassembled WGS sequence"/>
</dbReference>
<evidence type="ECO:0000256" key="1">
    <source>
        <dbReference type="ARBA" id="ARBA00022670"/>
    </source>
</evidence>
<dbReference type="InterPro" id="IPR033704">
    <property type="entry name" value="dUTPase_trimeric"/>
</dbReference>
<evidence type="ECO:0000256" key="4">
    <source>
        <dbReference type="SAM" id="MobiDB-lite"/>
    </source>
</evidence>